<dbReference type="InterPro" id="IPR011050">
    <property type="entry name" value="Pectin_lyase_fold/virulence"/>
</dbReference>
<feature type="domain" description="DUF11" evidence="1">
    <location>
        <begin position="474"/>
        <end position="558"/>
    </location>
</feature>
<sequence length="573" mass="60076">MFLLVLFIAIGTLTTSSVSAADKQVTVGMTSAQIQAILDSAEAGDIIHVAAGVYNDIALTINKAVTILGHGATFTGSSTNNTPIFALVSGNDTSLYKDISISNLVLEAMTAITVRGGSNITLENLTLIGVSENNGTGIDARNGVNGLTINNVDASGFRDAVGVGGGNNTLINNSYFHDLGRNGMSFFQNSGNIKVTNNNITNSQFGIYFGGGVQDIIIDGNNITNISNVAIALVKAANSATIINNAIDGNAIGIIIKAGDTSHGAPSQVNDIIILNNSIQNNALIGILLENLPESKVGKEVIIGDDNVFGGNGYGYRDANGWDPSEWTTAIGSSFDIVKNYYEEDSPVLKSNVSISNTINKQVVKNGEKTVYTITVKNTGNGSSDKITVGTGVSSSYANVAVQYKASESSYANNQWTINSLGAGDTAVLVLELTTKKSGSTNIISSLKTDNTTINTNSQKLTINKDIKLSYSNKLASSKIKKGKSTTLSTTIKNSGKDKSNKVSVKITLPKGVKVAATNYKAQFNKKTGQWTIEVPAGKTIKLSMKISGTAKGTKNIVFNVNGKTQAKKLVVV</sequence>
<dbReference type="SMART" id="SM00710">
    <property type="entry name" value="PbH1"/>
    <property type="match status" value="7"/>
</dbReference>
<protein>
    <recommendedName>
        <fullName evidence="5">DUF11 domain-containing protein</fullName>
    </recommendedName>
</protein>
<evidence type="ECO:0000313" key="4">
    <source>
        <dbReference type="Proteomes" id="UP000077275"/>
    </source>
</evidence>
<reference evidence="3 4" key="1">
    <citation type="submission" date="2016-04" db="EMBL/GenBank/DDBJ databases">
        <title>Genome sequence of Methanobrevibacter cuticularis DSM 11139.</title>
        <authorList>
            <person name="Poehlein A."/>
            <person name="Seedorf H."/>
            <person name="Daniel R."/>
        </authorList>
    </citation>
    <scope>NUCLEOTIDE SEQUENCE [LARGE SCALE GENOMIC DNA]</scope>
    <source>
        <strain evidence="3 4">DSM 11139</strain>
    </source>
</reference>
<name>A0A166D400_9EURY</name>
<keyword evidence="4" id="KW-1185">Reference proteome</keyword>
<dbReference type="EMBL" id="LWMW01000126">
    <property type="protein sequence ID" value="KZX15180.1"/>
    <property type="molecule type" value="Genomic_DNA"/>
</dbReference>
<dbReference type="InterPro" id="IPR013783">
    <property type="entry name" value="Ig-like_fold"/>
</dbReference>
<dbReference type="Pfam" id="PF01345">
    <property type="entry name" value="DUF11"/>
    <property type="match status" value="2"/>
</dbReference>
<dbReference type="Pfam" id="PF13229">
    <property type="entry name" value="Beta_helix"/>
    <property type="match status" value="1"/>
</dbReference>
<dbReference type="Gene3D" id="2.160.20.10">
    <property type="entry name" value="Single-stranded right-handed beta-helix, Pectin lyase-like"/>
    <property type="match status" value="1"/>
</dbReference>
<dbReference type="Gene3D" id="2.60.40.10">
    <property type="entry name" value="Immunoglobulins"/>
    <property type="match status" value="1"/>
</dbReference>
<dbReference type="InterPro" id="IPR012334">
    <property type="entry name" value="Pectin_lyas_fold"/>
</dbReference>
<dbReference type="PATRIC" id="fig|47311.3.peg.1780"/>
<dbReference type="InterPro" id="IPR039448">
    <property type="entry name" value="Beta_helix"/>
</dbReference>
<evidence type="ECO:0000313" key="3">
    <source>
        <dbReference type="EMBL" id="KZX15180.1"/>
    </source>
</evidence>
<organism evidence="3 4">
    <name type="scientific">Methanobrevibacter cuticularis</name>
    <dbReference type="NCBI Taxonomy" id="47311"/>
    <lineage>
        <taxon>Archaea</taxon>
        <taxon>Methanobacteriati</taxon>
        <taxon>Methanobacteriota</taxon>
        <taxon>Methanomada group</taxon>
        <taxon>Methanobacteria</taxon>
        <taxon>Methanobacteriales</taxon>
        <taxon>Methanobacteriaceae</taxon>
        <taxon>Methanobrevibacter</taxon>
    </lineage>
</organism>
<proteinExistence type="predicted"/>
<dbReference type="InterPro" id="IPR001434">
    <property type="entry name" value="OmcB-like_DUF11"/>
</dbReference>
<evidence type="ECO:0000259" key="2">
    <source>
        <dbReference type="Pfam" id="PF13229"/>
    </source>
</evidence>
<dbReference type="AlphaFoldDB" id="A0A166D400"/>
<feature type="domain" description="Right handed beta helix" evidence="2">
    <location>
        <begin position="99"/>
        <end position="247"/>
    </location>
</feature>
<dbReference type="Proteomes" id="UP000077275">
    <property type="component" value="Unassembled WGS sequence"/>
</dbReference>
<evidence type="ECO:0008006" key="5">
    <source>
        <dbReference type="Google" id="ProtNLM"/>
    </source>
</evidence>
<accession>A0A166D400</accession>
<comment type="caution">
    <text evidence="3">The sequence shown here is derived from an EMBL/GenBank/DDBJ whole genome shotgun (WGS) entry which is preliminary data.</text>
</comment>
<dbReference type="SUPFAM" id="SSF51126">
    <property type="entry name" value="Pectin lyase-like"/>
    <property type="match status" value="1"/>
</dbReference>
<dbReference type="InterPro" id="IPR006626">
    <property type="entry name" value="PbH1"/>
</dbReference>
<gene>
    <name evidence="3" type="ORF">MBCUT_16340</name>
</gene>
<evidence type="ECO:0000259" key="1">
    <source>
        <dbReference type="Pfam" id="PF01345"/>
    </source>
</evidence>
<feature type="domain" description="DUF11" evidence="1">
    <location>
        <begin position="353"/>
        <end position="459"/>
    </location>
</feature>